<feature type="compositionally biased region" description="Basic and acidic residues" evidence="1">
    <location>
        <begin position="1"/>
        <end position="11"/>
    </location>
</feature>
<feature type="transmembrane region" description="Helical" evidence="2">
    <location>
        <begin position="226"/>
        <end position="243"/>
    </location>
</feature>
<keyword evidence="2" id="KW-0812">Transmembrane</keyword>
<gene>
    <name evidence="3" type="ORF">HJG59_008911</name>
</gene>
<keyword evidence="2" id="KW-0472">Membrane</keyword>
<keyword evidence="2" id="KW-1133">Transmembrane helix</keyword>
<keyword evidence="4" id="KW-1185">Reference proteome</keyword>
<dbReference type="AlphaFoldDB" id="A0A7J8EER4"/>
<feature type="region of interest" description="Disordered" evidence="1">
    <location>
        <begin position="108"/>
        <end position="144"/>
    </location>
</feature>
<evidence type="ECO:0000256" key="1">
    <source>
        <dbReference type="SAM" id="MobiDB-lite"/>
    </source>
</evidence>
<dbReference type="EMBL" id="JACASF010000014">
    <property type="protein sequence ID" value="KAF6433860.1"/>
    <property type="molecule type" value="Genomic_DNA"/>
</dbReference>
<accession>A0A7J8EER4</accession>
<feature type="region of interest" description="Disordered" evidence="1">
    <location>
        <begin position="1"/>
        <end position="61"/>
    </location>
</feature>
<dbReference type="InParanoid" id="A0A7J8EER4"/>
<evidence type="ECO:0000313" key="3">
    <source>
        <dbReference type="EMBL" id="KAF6433860.1"/>
    </source>
</evidence>
<feature type="transmembrane region" description="Helical" evidence="2">
    <location>
        <begin position="249"/>
        <end position="271"/>
    </location>
</feature>
<organism evidence="3 4">
    <name type="scientific">Molossus molossus</name>
    <name type="common">Pallas' mastiff bat</name>
    <name type="synonym">Vespertilio molossus</name>
    <dbReference type="NCBI Taxonomy" id="27622"/>
    <lineage>
        <taxon>Eukaryota</taxon>
        <taxon>Metazoa</taxon>
        <taxon>Chordata</taxon>
        <taxon>Craniata</taxon>
        <taxon>Vertebrata</taxon>
        <taxon>Euteleostomi</taxon>
        <taxon>Mammalia</taxon>
        <taxon>Eutheria</taxon>
        <taxon>Laurasiatheria</taxon>
        <taxon>Chiroptera</taxon>
        <taxon>Yangochiroptera</taxon>
        <taxon>Molossidae</taxon>
        <taxon>Molossus</taxon>
    </lineage>
</organism>
<proteinExistence type="predicted"/>
<name>A0A7J8EER4_MOLMO</name>
<reference evidence="3 4" key="1">
    <citation type="journal article" date="2020" name="Nature">
        <title>Six reference-quality genomes reveal evolution of bat adaptations.</title>
        <authorList>
            <person name="Jebb D."/>
            <person name="Huang Z."/>
            <person name="Pippel M."/>
            <person name="Hughes G.M."/>
            <person name="Lavrichenko K."/>
            <person name="Devanna P."/>
            <person name="Winkler S."/>
            <person name="Jermiin L.S."/>
            <person name="Skirmuntt E.C."/>
            <person name="Katzourakis A."/>
            <person name="Burkitt-Gray L."/>
            <person name="Ray D.A."/>
            <person name="Sullivan K.A.M."/>
            <person name="Roscito J.G."/>
            <person name="Kirilenko B.M."/>
            <person name="Davalos L.M."/>
            <person name="Corthals A.P."/>
            <person name="Power M.L."/>
            <person name="Jones G."/>
            <person name="Ransome R.D."/>
            <person name="Dechmann D.K.N."/>
            <person name="Locatelli A.G."/>
            <person name="Puechmaille S.J."/>
            <person name="Fedrigo O."/>
            <person name="Jarvis E.D."/>
            <person name="Hiller M."/>
            <person name="Vernes S.C."/>
            <person name="Myers E.W."/>
            <person name="Teeling E.C."/>
        </authorList>
    </citation>
    <scope>NUCLEOTIDE SEQUENCE [LARGE SCALE GENOMIC DNA]</scope>
    <source>
        <strain evidence="3">MMolMol1</strain>
        <tissue evidence="3">Muscle</tissue>
    </source>
</reference>
<evidence type="ECO:0000256" key="2">
    <source>
        <dbReference type="SAM" id="Phobius"/>
    </source>
</evidence>
<dbReference type="Proteomes" id="UP000550707">
    <property type="component" value="Unassembled WGS sequence"/>
</dbReference>
<protein>
    <submittedName>
        <fullName evidence="3">Uncharacterized protein</fullName>
    </submittedName>
</protein>
<comment type="caution">
    <text evidence="3">The sequence shown here is derived from an EMBL/GenBank/DDBJ whole genome shotgun (WGS) entry which is preliminary data.</text>
</comment>
<sequence length="278" mass="31664">MEKQVVSEDPHSVISSERQVSHIMEGQSRPEVSVATWGPGDPVPMDGQSGIPSPKPPWLHRPQPIRKLPMLHRPPTPKQPRLDRQLKIFNYNLEHGVDVKCTRADDLEPKEAEPKGPTQETEQTPALRPAVHPEGPDAGADLEGCPLPQVVPPPAAALEPGRPGQPLLTWLRRPHPWLKSPPPKLPWFLPQRRSCLRTIHQGQLQSCLLKGLNLTHQKNLLHPRSLTFFFIFHLSYVFIFPLVEFNFLFFYFYYVGVWGGSCFYHFLFYVLSLSFSLV</sequence>
<evidence type="ECO:0000313" key="4">
    <source>
        <dbReference type="Proteomes" id="UP000550707"/>
    </source>
</evidence>